<feature type="transmembrane region" description="Helical" evidence="6">
    <location>
        <begin position="42"/>
        <end position="64"/>
    </location>
</feature>
<dbReference type="GO" id="GO:0016020">
    <property type="term" value="C:membrane"/>
    <property type="evidence" value="ECO:0007669"/>
    <property type="project" value="UniProtKB-SubCell"/>
</dbReference>
<protein>
    <recommendedName>
        <fullName evidence="9">PIN-like protein</fullName>
    </recommendedName>
</protein>
<sequence length="398" mass="43314">MANTNSLPVAIWWSLVRDEGGRGVLLGPHHGGKDVDVAGKGVAYILFYSLFSNIIRWTVCYRLLAKPKQPRRHHLEPEGPPPNMPILSQHPQAEERIVVLESPTESDESSSESDSSDVERGEQEGGVEGGVLRRRRKEGKVVFPGDDVFSAPDPNPKIHFANLRRASTILSANPSPSHSPRVAPASLPLPASVTNIGESSPLLPGSAPAAKPSLYHRILEVFNPPITAALFAIIIGLTPPLKSFIFTHLNQSVVHPVRQLGEASVPIIMLTLGGQLAGMVKTEEGVEGRDGWKEVVVVILVRLLFVPAVWMGLVVVWGWKGFENEGLGGEVLSERVFWLATLLLSTSPPALNLINMSQAQRNFEKESAKLLFWSYLVAVPVLVGWVVGGLVVLERVWG</sequence>
<dbReference type="EMBL" id="JADGJD010000139">
    <property type="protein sequence ID" value="KAJ3054416.1"/>
    <property type="molecule type" value="Genomic_DNA"/>
</dbReference>
<gene>
    <name evidence="7" type="ORF">HK097_001887</name>
</gene>
<dbReference type="PANTHER" id="PTHR31794:SF4">
    <property type="entry name" value="AUXIN EFFLUX TRANSPORTER FAMILY PROTEIN (EUROFUNG)"/>
    <property type="match status" value="1"/>
</dbReference>
<dbReference type="GO" id="GO:0055085">
    <property type="term" value="P:transmembrane transport"/>
    <property type="evidence" value="ECO:0007669"/>
    <property type="project" value="InterPro"/>
</dbReference>
<comment type="subcellular location">
    <subcellularLocation>
        <location evidence="1">Membrane</location>
        <topology evidence="1">Multi-pass membrane protein</topology>
    </subcellularLocation>
</comment>
<feature type="compositionally biased region" description="Acidic residues" evidence="5">
    <location>
        <begin position="104"/>
        <end position="116"/>
    </location>
</feature>
<dbReference type="Pfam" id="PF03547">
    <property type="entry name" value="Mem_trans"/>
    <property type="match status" value="1"/>
</dbReference>
<accession>A0AAD5X7B2</accession>
<evidence type="ECO:0000256" key="5">
    <source>
        <dbReference type="SAM" id="MobiDB-lite"/>
    </source>
</evidence>
<name>A0AAD5X7B2_9FUNG</name>
<dbReference type="AlphaFoldDB" id="A0AAD5X7B2"/>
<keyword evidence="8" id="KW-1185">Reference proteome</keyword>
<evidence type="ECO:0000256" key="4">
    <source>
        <dbReference type="ARBA" id="ARBA00023136"/>
    </source>
</evidence>
<dbReference type="GO" id="GO:0005783">
    <property type="term" value="C:endoplasmic reticulum"/>
    <property type="evidence" value="ECO:0007669"/>
    <property type="project" value="TreeGrafter"/>
</dbReference>
<feature type="transmembrane region" description="Helical" evidence="6">
    <location>
        <begin position="337"/>
        <end position="358"/>
    </location>
</feature>
<evidence type="ECO:0000256" key="2">
    <source>
        <dbReference type="ARBA" id="ARBA00022692"/>
    </source>
</evidence>
<organism evidence="7 8">
    <name type="scientific">Rhizophlyctis rosea</name>
    <dbReference type="NCBI Taxonomy" id="64517"/>
    <lineage>
        <taxon>Eukaryota</taxon>
        <taxon>Fungi</taxon>
        <taxon>Fungi incertae sedis</taxon>
        <taxon>Chytridiomycota</taxon>
        <taxon>Chytridiomycota incertae sedis</taxon>
        <taxon>Chytridiomycetes</taxon>
        <taxon>Rhizophlyctidales</taxon>
        <taxon>Rhizophlyctidaceae</taxon>
        <taxon>Rhizophlyctis</taxon>
    </lineage>
</organism>
<dbReference type="PANTHER" id="PTHR31794">
    <property type="entry name" value="AUXIN EFFLUX TRANSPORTER FAMILY PROTEIN (EUROFUNG)"/>
    <property type="match status" value="1"/>
</dbReference>
<keyword evidence="3 6" id="KW-1133">Transmembrane helix</keyword>
<feature type="transmembrane region" description="Helical" evidence="6">
    <location>
        <begin position="370"/>
        <end position="393"/>
    </location>
</feature>
<feature type="region of interest" description="Disordered" evidence="5">
    <location>
        <begin position="100"/>
        <end position="136"/>
    </location>
</feature>
<comment type="caution">
    <text evidence="7">The sequence shown here is derived from an EMBL/GenBank/DDBJ whole genome shotgun (WGS) entry which is preliminary data.</text>
</comment>
<keyword evidence="2 6" id="KW-0812">Transmembrane</keyword>
<evidence type="ECO:0000313" key="7">
    <source>
        <dbReference type="EMBL" id="KAJ3054416.1"/>
    </source>
</evidence>
<proteinExistence type="predicted"/>
<evidence type="ECO:0000256" key="1">
    <source>
        <dbReference type="ARBA" id="ARBA00004141"/>
    </source>
</evidence>
<feature type="transmembrane region" description="Helical" evidence="6">
    <location>
        <begin position="295"/>
        <end position="317"/>
    </location>
</feature>
<evidence type="ECO:0000256" key="6">
    <source>
        <dbReference type="SAM" id="Phobius"/>
    </source>
</evidence>
<evidence type="ECO:0000313" key="8">
    <source>
        <dbReference type="Proteomes" id="UP001212841"/>
    </source>
</evidence>
<dbReference type="InterPro" id="IPR004776">
    <property type="entry name" value="Mem_transp_PIN-like"/>
</dbReference>
<dbReference type="Proteomes" id="UP001212841">
    <property type="component" value="Unassembled WGS sequence"/>
</dbReference>
<reference evidence="7" key="1">
    <citation type="submission" date="2020-05" db="EMBL/GenBank/DDBJ databases">
        <title>Phylogenomic resolution of chytrid fungi.</title>
        <authorList>
            <person name="Stajich J.E."/>
            <person name="Amses K."/>
            <person name="Simmons R."/>
            <person name="Seto K."/>
            <person name="Myers J."/>
            <person name="Bonds A."/>
            <person name="Quandt C.A."/>
            <person name="Barry K."/>
            <person name="Liu P."/>
            <person name="Grigoriev I."/>
            <person name="Longcore J.E."/>
            <person name="James T.Y."/>
        </authorList>
    </citation>
    <scope>NUCLEOTIDE SEQUENCE</scope>
    <source>
        <strain evidence="7">JEL0318</strain>
    </source>
</reference>
<evidence type="ECO:0000256" key="3">
    <source>
        <dbReference type="ARBA" id="ARBA00022989"/>
    </source>
</evidence>
<keyword evidence="4 6" id="KW-0472">Membrane</keyword>
<evidence type="ECO:0008006" key="9">
    <source>
        <dbReference type="Google" id="ProtNLM"/>
    </source>
</evidence>